<evidence type="ECO:0000313" key="1">
    <source>
        <dbReference type="EMBL" id="KIH61755.1"/>
    </source>
</evidence>
<organism evidence="1 2">
    <name type="scientific">Ancylostoma duodenale</name>
    <dbReference type="NCBI Taxonomy" id="51022"/>
    <lineage>
        <taxon>Eukaryota</taxon>
        <taxon>Metazoa</taxon>
        <taxon>Ecdysozoa</taxon>
        <taxon>Nematoda</taxon>
        <taxon>Chromadorea</taxon>
        <taxon>Rhabditida</taxon>
        <taxon>Rhabditina</taxon>
        <taxon>Rhabditomorpha</taxon>
        <taxon>Strongyloidea</taxon>
        <taxon>Ancylostomatidae</taxon>
        <taxon>Ancylostomatinae</taxon>
        <taxon>Ancylostoma</taxon>
    </lineage>
</organism>
<gene>
    <name evidence="1" type="ORF">ANCDUO_07968</name>
</gene>
<proteinExistence type="predicted"/>
<evidence type="ECO:0000313" key="2">
    <source>
        <dbReference type="Proteomes" id="UP000054047"/>
    </source>
</evidence>
<accession>A0A0C2GKK4</accession>
<reference evidence="1 2" key="1">
    <citation type="submission" date="2013-12" db="EMBL/GenBank/DDBJ databases">
        <title>Draft genome of the parsitic nematode Ancylostoma duodenale.</title>
        <authorList>
            <person name="Mitreva M."/>
        </authorList>
    </citation>
    <scope>NUCLEOTIDE SEQUENCE [LARGE SCALE GENOMIC DNA]</scope>
    <source>
        <strain evidence="1 2">Zhejiang</strain>
    </source>
</reference>
<name>A0A0C2GKK4_9BILA</name>
<keyword evidence="2" id="KW-1185">Reference proteome</keyword>
<dbReference type="Proteomes" id="UP000054047">
    <property type="component" value="Unassembled WGS sequence"/>
</dbReference>
<dbReference type="AlphaFoldDB" id="A0A0C2GKK4"/>
<dbReference type="EMBL" id="KN729841">
    <property type="protein sequence ID" value="KIH61755.1"/>
    <property type="molecule type" value="Genomic_DNA"/>
</dbReference>
<protein>
    <submittedName>
        <fullName evidence="1">Uncharacterized protein</fullName>
    </submittedName>
</protein>
<sequence length="78" mass="8907">MTAHATESAVATPAFVRLLNFLFRRLGLFVADHDKFVLASLYVIVLMWKLAEFLEDAISLDVVPLIRKNPHLREPTTR</sequence>